<reference evidence="2 3" key="1">
    <citation type="journal article" date="2017" name="ISME J.">
        <title>Energy and carbon metabolisms in a deep terrestrial subsurface fluid microbial community.</title>
        <authorList>
            <person name="Momper L."/>
            <person name="Jungbluth S.P."/>
            <person name="Lee M.D."/>
            <person name="Amend J.P."/>
        </authorList>
    </citation>
    <scope>NUCLEOTIDE SEQUENCE [LARGE SCALE GENOMIC DNA]</scope>
    <source>
        <strain evidence="2">SURF_46</strain>
    </source>
</reference>
<evidence type="ECO:0000259" key="1">
    <source>
        <dbReference type="Pfam" id="PF13338"/>
    </source>
</evidence>
<dbReference type="Proteomes" id="UP000265540">
    <property type="component" value="Unassembled WGS sequence"/>
</dbReference>
<comment type="caution">
    <text evidence="2">The sequence shown here is derived from an EMBL/GenBank/DDBJ whole genome shotgun (WGS) entry which is preliminary data.</text>
</comment>
<name>A0A3A4ZGS4_UNCKA</name>
<gene>
    <name evidence="2" type="ORF">C4561_00370</name>
</gene>
<dbReference type="InterPro" id="IPR025159">
    <property type="entry name" value="AbiEi_N"/>
</dbReference>
<dbReference type="EMBL" id="QZJF01000003">
    <property type="protein sequence ID" value="RJR28198.1"/>
    <property type="molecule type" value="Genomic_DNA"/>
</dbReference>
<evidence type="ECO:0000313" key="3">
    <source>
        <dbReference type="Proteomes" id="UP000265540"/>
    </source>
</evidence>
<evidence type="ECO:0000313" key="2">
    <source>
        <dbReference type="EMBL" id="RJR28198.1"/>
    </source>
</evidence>
<proteinExistence type="predicted"/>
<organism evidence="2 3">
    <name type="scientific">candidate division WWE3 bacterium</name>
    <dbReference type="NCBI Taxonomy" id="2053526"/>
    <lineage>
        <taxon>Bacteria</taxon>
        <taxon>Katanobacteria</taxon>
    </lineage>
</organism>
<feature type="domain" description="AbiEi antitoxin N-terminal" evidence="1">
    <location>
        <begin position="50"/>
        <end position="97"/>
    </location>
</feature>
<dbReference type="AlphaFoldDB" id="A0A3A4ZGS4"/>
<protein>
    <submittedName>
        <fullName evidence="2">Abortive phage infection protein</fullName>
    </submittedName>
</protein>
<sequence length="241" mass="28133">MSKERTSYGIIWVHEFAVEYLVEMVYNCALFAYNKSTNVKRNVTMNYRARLINLIDKKNGLLLTKDVDKLGIPRQYLSILVNEGLIERVRRGVYLSPDAFDDELYRLQAKCSKAIFSHETALYLHDLTDRDPLVWSVTIPAGYNGWRLREAGIRVHSVKKELHTYGIVKSKTLYGRPILTYNKERTVCDIVRNRNKMDSAVLSEAINRYVAGKDKNIPQLMRYAKEFNVEKKVREYMEILL</sequence>
<accession>A0A3A4ZGS4</accession>
<dbReference type="Pfam" id="PF13338">
    <property type="entry name" value="AbiEi_4"/>
    <property type="match status" value="1"/>
</dbReference>